<evidence type="ECO:0000313" key="2">
    <source>
        <dbReference type="Proteomes" id="UP000003860"/>
    </source>
</evidence>
<dbReference type="STRING" id="588581.Cpap_1279"/>
<reference evidence="1" key="1">
    <citation type="submission" date="2009-07" db="EMBL/GenBank/DDBJ databases">
        <authorList>
            <consortium name="US DOE Joint Genome Institute (JGI-PGF)"/>
            <person name="Lucas S."/>
            <person name="Copeland A."/>
            <person name="Lapidus A."/>
            <person name="Glavina del Rio T."/>
            <person name="Tice H."/>
            <person name="Bruce D."/>
            <person name="Goodwin L."/>
            <person name="Pitluck S."/>
            <person name="Larimer F."/>
            <person name="Land M.L."/>
            <person name="Mouttaki H."/>
            <person name="He Z."/>
            <person name="Zhou J."/>
            <person name="Hemme C.L."/>
        </authorList>
    </citation>
    <scope>NUCLEOTIDE SEQUENCE</scope>
    <source>
        <strain evidence="1">DSM 2782</strain>
    </source>
</reference>
<sequence>MFDEKFIKEIKHILYLIFQYGIDRVRNADKLLKFYDIDLYNEFVEKVHTGFMIAQKDILLGLEKESIYKKKLKNRLSEANNSKNKDLSKELRKKISETEDKEFIYRKLADSIAWQLVQLDGTSIRRLYRNVNQIDIKSANITHDIKTVDEIFDANKLHFPLISDITSFMQVGDLLICDREKNRIGIIELKEGLVNQKIEKIIDDFSKTQCEYMLYLATKDENEKFHKQFDRYIKQQRIIYETINTINTGKGVDNATGMNISIPNDVFEVESFDQEINKMLMETNKKNYSIRVIDDCLLVGVYNNIRLLGMVKAFIEWVRGLKIEFPIINFANSLRVPAVFPIFLHPFSLEDKIKIVNSEKTILMCLDIEKWLKQMSEYGITHKILSKKETAHINSNSDIKAFEYKGQAIEITYEGTSGLLYDSIFSRMFYELTKPKSLIKFLIHMRKEHQQLVSELTVNNEYSSNDKNL</sequence>
<comment type="caution">
    <text evidence="1">The sequence shown here is derived from an EMBL/GenBank/DDBJ whole genome shotgun (WGS) entry which is preliminary data.</text>
</comment>
<organism evidence="1 2">
    <name type="scientific">Ruminiclostridium papyrosolvens DSM 2782</name>
    <dbReference type="NCBI Taxonomy" id="588581"/>
    <lineage>
        <taxon>Bacteria</taxon>
        <taxon>Bacillati</taxon>
        <taxon>Bacillota</taxon>
        <taxon>Clostridia</taxon>
        <taxon>Eubacteriales</taxon>
        <taxon>Oscillospiraceae</taxon>
        <taxon>Ruminiclostridium</taxon>
    </lineage>
</organism>
<dbReference type="AlphaFoldDB" id="F1TFK8"/>
<dbReference type="EMBL" id="ACXX02000011">
    <property type="protein sequence ID" value="EGD46740.1"/>
    <property type="molecule type" value="Genomic_DNA"/>
</dbReference>
<reference evidence="1" key="2">
    <citation type="submission" date="2011-01" db="EMBL/GenBank/DDBJ databases">
        <title>The Non-contiguous Finished genome of Clostridium papyrosolvens.</title>
        <authorList>
            <person name="Lucas S."/>
            <person name="Copeland A."/>
            <person name="Lapidus A."/>
            <person name="Cheng J.-F."/>
            <person name="Goodwin L."/>
            <person name="Pitluck S."/>
            <person name="Misra M."/>
            <person name="Chertkov O."/>
            <person name="Detter J.C."/>
            <person name="Han C."/>
            <person name="Tapia R."/>
            <person name="Land M."/>
            <person name="Hauser L."/>
            <person name="Kyrpides N."/>
            <person name="Ivanova N."/>
            <person name="Pagani I."/>
            <person name="Mouttaki H."/>
            <person name="He Z."/>
            <person name="Zhou J."/>
            <person name="Hemme C.L."/>
            <person name="Woyke T."/>
        </authorList>
    </citation>
    <scope>NUCLEOTIDE SEQUENCE [LARGE SCALE GENOMIC DNA]</scope>
    <source>
        <strain evidence="1">DSM 2782</strain>
    </source>
</reference>
<proteinExistence type="predicted"/>
<keyword evidence="2" id="KW-1185">Reference proteome</keyword>
<evidence type="ECO:0000313" key="1">
    <source>
        <dbReference type="EMBL" id="EGD46740.1"/>
    </source>
</evidence>
<protein>
    <submittedName>
        <fullName evidence="1">Uncharacterized protein</fullName>
    </submittedName>
</protein>
<accession>F1TFK8</accession>
<dbReference type="Proteomes" id="UP000003860">
    <property type="component" value="Unassembled WGS sequence"/>
</dbReference>
<dbReference type="eggNOG" id="ENOG50326MC">
    <property type="taxonomic scope" value="Bacteria"/>
</dbReference>
<gene>
    <name evidence="1" type="ORF">Cpap_1279</name>
</gene>
<dbReference type="RefSeq" id="WP_004620728.1">
    <property type="nucleotide sequence ID" value="NZ_ACXX02000011.1"/>
</dbReference>
<dbReference type="OrthoDB" id="7059173at2"/>
<name>F1TFK8_9FIRM</name>